<dbReference type="Proteomes" id="UP000694568">
    <property type="component" value="Unplaced"/>
</dbReference>
<protein>
    <submittedName>
        <fullName evidence="1">Uncharacterized protein</fullName>
    </submittedName>
</protein>
<dbReference type="AlphaFoldDB" id="A0A8C9YEK4"/>
<organism evidence="1 2">
    <name type="scientific">Sander lucioperca</name>
    <name type="common">Pike-perch</name>
    <name type="synonym">Perca lucioperca</name>
    <dbReference type="NCBI Taxonomy" id="283035"/>
    <lineage>
        <taxon>Eukaryota</taxon>
        <taxon>Metazoa</taxon>
        <taxon>Chordata</taxon>
        <taxon>Craniata</taxon>
        <taxon>Vertebrata</taxon>
        <taxon>Euteleostomi</taxon>
        <taxon>Actinopterygii</taxon>
        <taxon>Neopterygii</taxon>
        <taxon>Teleostei</taxon>
        <taxon>Neoteleostei</taxon>
        <taxon>Acanthomorphata</taxon>
        <taxon>Eupercaria</taxon>
        <taxon>Perciformes</taxon>
        <taxon>Percoidei</taxon>
        <taxon>Percidae</taxon>
        <taxon>Luciopercinae</taxon>
        <taxon>Sander</taxon>
    </lineage>
</organism>
<dbReference type="Ensembl" id="ENSSLUT00000025627.1">
    <property type="protein sequence ID" value="ENSSLUP00000024821.1"/>
    <property type="gene ID" value="ENSSLUG00000011322.1"/>
</dbReference>
<reference evidence="1" key="2">
    <citation type="submission" date="2025-09" db="UniProtKB">
        <authorList>
            <consortium name="Ensembl"/>
        </authorList>
    </citation>
    <scope>IDENTIFICATION</scope>
</reference>
<keyword evidence="2" id="KW-1185">Reference proteome</keyword>
<evidence type="ECO:0000313" key="1">
    <source>
        <dbReference type="Ensembl" id="ENSSLUP00000024821.1"/>
    </source>
</evidence>
<name>A0A8C9YEK4_SANLU</name>
<reference evidence="1" key="1">
    <citation type="submission" date="2025-08" db="UniProtKB">
        <authorList>
            <consortium name="Ensembl"/>
        </authorList>
    </citation>
    <scope>IDENTIFICATION</scope>
</reference>
<proteinExistence type="predicted"/>
<sequence>MLPWKCDAILSLVSGIEIGIYPVPRKLFMVKVVYIYDVTLPGLLSFCQKSRQMSSFTDVRHLPLSLCWKVWQSTNSVKKMHIKLLNMRHE</sequence>
<evidence type="ECO:0000313" key="2">
    <source>
        <dbReference type="Proteomes" id="UP000694568"/>
    </source>
</evidence>
<accession>A0A8C9YEK4</accession>